<protein>
    <submittedName>
        <fullName evidence="1">Uncharacterized protein</fullName>
    </submittedName>
</protein>
<proteinExistence type="predicted"/>
<name>A0A6J4VQL0_9BACT</name>
<accession>A0A6J4VQL0</accession>
<dbReference type="AlphaFoldDB" id="A0A6J4VQL0"/>
<gene>
    <name evidence="1" type="ORF">AVDCRST_MAG18-3892</name>
</gene>
<reference evidence="1" key="1">
    <citation type="submission" date="2020-02" db="EMBL/GenBank/DDBJ databases">
        <authorList>
            <person name="Meier V. D."/>
        </authorList>
    </citation>
    <scope>NUCLEOTIDE SEQUENCE</scope>
    <source>
        <strain evidence="1">AVDCRST_MAG18</strain>
    </source>
</reference>
<dbReference type="EMBL" id="CADCWN010000311">
    <property type="protein sequence ID" value="CAA9586286.1"/>
    <property type="molecule type" value="Genomic_DNA"/>
</dbReference>
<organism evidence="1">
    <name type="scientific">uncultured Thermomicrobiales bacterium</name>
    <dbReference type="NCBI Taxonomy" id="1645740"/>
    <lineage>
        <taxon>Bacteria</taxon>
        <taxon>Pseudomonadati</taxon>
        <taxon>Thermomicrobiota</taxon>
        <taxon>Thermomicrobia</taxon>
        <taxon>Thermomicrobiales</taxon>
        <taxon>environmental samples</taxon>
    </lineage>
</organism>
<sequence length="46" mass="4842">MAGLPVPVASVAGACDDCRRHKALARRQEAGAMAGRRFARRGPLPP</sequence>
<evidence type="ECO:0000313" key="1">
    <source>
        <dbReference type="EMBL" id="CAA9586286.1"/>
    </source>
</evidence>